<evidence type="ECO:0000256" key="10">
    <source>
        <dbReference type="ARBA" id="ARBA00023034"/>
    </source>
</evidence>
<comment type="caution">
    <text evidence="15">The sequence shown here is derived from an EMBL/GenBank/DDBJ whole genome shotgun (WGS) entry which is preliminary data.</text>
</comment>
<evidence type="ECO:0000256" key="14">
    <source>
        <dbReference type="ARBA" id="ARBA00042865"/>
    </source>
</evidence>
<reference evidence="15 17" key="1">
    <citation type="journal article" date="2018" name="Sci. Rep.">
        <title>Genomic diversity and distribution of Bifidobacterium longum subsp. longum across the human lifespan.</title>
        <authorList>
            <person name="Odamaki T."/>
            <person name="Bottacini F."/>
            <person name="Kato K."/>
            <person name="Mitsuyama E."/>
            <person name="Yoshida K."/>
            <person name="Horigome A."/>
            <person name="Xiao J.Z."/>
            <person name="van Sinderen D."/>
        </authorList>
    </citation>
    <scope>NUCLEOTIDE SEQUENCE [LARGE SCALE GENOMIC DNA]</scope>
    <source>
        <strain evidence="15 17">MCC10116</strain>
    </source>
</reference>
<dbReference type="PANTHER" id="PTHR46025:SF3">
    <property type="entry name" value="XYLOSYLTRANSFERASE OXT"/>
    <property type="match status" value="1"/>
</dbReference>
<evidence type="ECO:0000256" key="1">
    <source>
        <dbReference type="ARBA" id="ARBA00004323"/>
    </source>
</evidence>
<keyword evidence="4 15" id="KW-0808">Transferase</keyword>
<dbReference type="Proteomes" id="UP000315512">
    <property type="component" value="Unassembled WGS sequence"/>
</dbReference>
<gene>
    <name evidence="16" type="ORF">FCO76_08930</name>
    <name evidence="15" type="ORF">MCC10116_0367</name>
</gene>
<sequence length="296" mass="35037">MKNHVFLIQAHRYPELLRRILKRLESSNHFFYINIDSKAKNQDEFKSAISEISGIRQVTHRNIIHGGFSQIDCTVSQLRDSYQDELNFAYFHSISGQDYPCVSNGEFDSVFENGDKSYMLCDTESEALERRVGPYIERLEHWYFMDVFNGPIARKLHVPGILKLLLWPIHRPLKFMDRIYGGWNWFSLSRKSINYLLDYLQSHKDYLDRFKYTFCTDEIVYSTVLRPVREQLNIETRNSLRFVEWYPKRPAKQLPLTLEASEYQDIVHSNALFCRKVAIPESLELMNLIDEKCLGN</sequence>
<evidence type="ECO:0000256" key="4">
    <source>
        <dbReference type="ARBA" id="ARBA00022679"/>
    </source>
</evidence>
<evidence type="ECO:0000313" key="16">
    <source>
        <dbReference type="EMBL" id="TPH34984.1"/>
    </source>
</evidence>
<dbReference type="GO" id="GO:0015012">
    <property type="term" value="P:heparan sulfate proteoglycan biosynthetic process"/>
    <property type="evidence" value="ECO:0007669"/>
    <property type="project" value="TreeGrafter"/>
</dbReference>
<keyword evidence="10" id="KW-0333">Golgi apparatus</keyword>
<evidence type="ECO:0000256" key="9">
    <source>
        <dbReference type="ARBA" id="ARBA00022989"/>
    </source>
</evidence>
<keyword evidence="7" id="KW-0256">Endoplasmic reticulum</keyword>
<evidence type="ECO:0000256" key="8">
    <source>
        <dbReference type="ARBA" id="ARBA00022968"/>
    </source>
</evidence>
<dbReference type="GO" id="GO:0016020">
    <property type="term" value="C:membrane"/>
    <property type="evidence" value="ECO:0007669"/>
    <property type="project" value="InterPro"/>
</dbReference>
<organism evidence="15 17">
    <name type="scientific">Bifidobacterium longum subsp. longum</name>
    <dbReference type="NCBI Taxonomy" id="1679"/>
    <lineage>
        <taxon>Bacteria</taxon>
        <taxon>Bacillati</taxon>
        <taxon>Actinomycetota</taxon>
        <taxon>Actinomycetes</taxon>
        <taxon>Bifidobacteriales</taxon>
        <taxon>Bifidobacteriaceae</taxon>
        <taxon>Bifidobacterium</taxon>
    </lineage>
</organism>
<protein>
    <recommendedName>
        <fullName evidence="14">Peptide O-xylosyltransferase</fullName>
    </recommendedName>
</protein>
<accession>A0A4R0VPL4</accession>
<dbReference type="Proteomes" id="UP000292787">
    <property type="component" value="Unassembled WGS sequence"/>
</dbReference>
<dbReference type="EMBL" id="SZNG01000014">
    <property type="protein sequence ID" value="TPH34984.1"/>
    <property type="molecule type" value="Genomic_DNA"/>
</dbReference>
<keyword evidence="12" id="KW-1015">Disulfide bond</keyword>
<keyword evidence="9" id="KW-1133">Transmembrane helix</keyword>
<keyword evidence="8" id="KW-0735">Signal-anchor</keyword>
<reference evidence="16" key="4">
    <citation type="submission" date="2019-04" db="EMBL/GenBank/DDBJ databases">
        <authorList>
            <person name="Kok C.R."/>
            <person name="Hutkins R."/>
        </authorList>
    </citation>
    <scope>NUCLEOTIDE SEQUENCE</scope>
    <source>
        <strain evidence="16">CR15</strain>
    </source>
</reference>
<dbReference type="GO" id="GO:0050650">
    <property type="term" value="P:chondroitin sulfate proteoglycan biosynthetic process"/>
    <property type="evidence" value="ECO:0007669"/>
    <property type="project" value="TreeGrafter"/>
</dbReference>
<proteinExistence type="predicted"/>
<keyword evidence="6" id="KW-0479">Metal-binding</keyword>
<evidence type="ECO:0000256" key="12">
    <source>
        <dbReference type="ARBA" id="ARBA00023157"/>
    </source>
</evidence>
<evidence type="ECO:0000256" key="13">
    <source>
        <dbReference type="ARBA" id="ARBA00023180"/>
    </source>
</evidence>
<evidence type="ECO:0000256" key="6">
    <source>
        <dbReference type="ARBA" id="ARBA00022723"/>
    </source>
</evidence>
<reference evidence="15" key="3">
    <citation type="submission" date="2019-02" db="EMBL/GenBank/DDBJ databases">
        <authorList>
            <person name="Odamaki T."/>
        </authorList>
    </citation>
    <scope>NUCLEOTIDE SEQUENCE</scope>
    <source>
        <strain evidence="15">MCC10116</strain>
    </source>
</reference>
<keyword evidence="11" id="KW-0472">Membrane</keyword>
<reference evidence="16" key="2">
    <citation type="journal article" date="2019" name="Appl. Environ. Microbiol.">
        <title>An in vitro enrichment strategy for formulating synergistic synbiotics.</title>
        <authorList>
            <person name="Kok C.R."/>
            <person name="Quintero D.F.G."/>
            <person name="Niyirora C."/>
            <person name="Rose D."/>
            <person name="Li A."/>
            <person name="Hutkins R."/>
        </authorList>
    </citation>
    <scope>NUCLEOTIDE SEQUENCE</scope>
    <source>
        <strain evidence="16">CR15</strain>
    </source>
</reference>
<keyword evidence="13" id="KW-0325">Glycoprotein</keyword>
<dbReference type="PANTHER" id="PTHR46025">
    <property type="entry name" value="XYLOSYLTRANSFERASE OXT"/>
    <property type="match status" value="1"/>
</dbReference>
<dbReference type="RefSeq" id="WP_041080240.1">
    <property type="nucleotide sequence ID" value="NZ_CP031133.1"/>
</dbReference>
<evidence type="ECO:0000256" key="2">
    <source>
        <dbReference type="ARBA" id="ARBA00004648"/>
    </source>
</evidence>
<comment type="subcellular location">
    <subcellularLocation>
        <location evidence="2">Endoplasmic reticulum membrane</location>
        <topology evidence="2">Single-pass type II membrane protein</topology>
    </subcellularLocation>
    <subcellularLocation>
        <location evidence="1">Golgi apparatus membrane</location>
        <topology evidence="1">Single-pass type II membrane protein</topology>
    </subcellularLocation>
</comment>
<evidence type="ECO:0000256" key="11">
    <source>
        <dbReference type="ARBA" id="ARBA00023136"/>
    </source>
</evidence>
<dbReference type="GO" id="GO:0030158">
    <property type="term" value="F:protein xylosyltransferase activity"/>
    <property type="evidence" value="ECO:0007669"/>
    <property type="project" value="InterPro"/>
</dbReference>
<evidence type="ECO:0000313" key="17">
    <source>
        <dbReference type="Proteomes" id="UP000292787"/>
    </source>
</evidence>
<dbReference type="AlphaFoldDB" id="A0A4R0VPL4"/>
<dbReference type="InterPro" id="IPR043538">
    <property type="entry name" value="XYLT"/>
</dbReference>
<evidence type="ECO:0000256" key="3">
    <source>
        <dbReference type="ARBA" id="ARBA00022676"/>
    </source>
</evidence>
<keyword evidence="3" id="KW-0328">Glycosyltransferase</keyword>
<dbReference type="Pfam" id="PF02485">
    <property type="entry name" value="Branch"/>
    <property type="match status" value="1"/>
</dbReference>
<evidence type="ECO:0000256" key="7">
    <source>
        <dbReference type="ARBA" id="ARBA00022824"/>
    </source>
</evidence>
<dbReference type="GO" id="GO:0046872">
    <property type="term" value="F:metal ion binding"/>
    <property type="evidence" value="ECO:0007669"/>
    <property type="project" value="UniProtKB-KW"/>
</dbReference>
<dbReference type="EMBL" id="SHTF01000004">
    <property type="protein sequence ID" value="TCF65782.1"/>
    <property type="molecule type" value="Genomic_DNA"/>
</dbReference>
<keyword evidence="5" id="KW-0812">Transmembrane</keyword>
<evidence type="ECO:0000256" key="5">
    <source>
        <dbReference type="ARBA" id="ARBA00022692"/>
    </source>
</evidence>
<name>A0A4R0VPL4_BIFLL</name>
<dbReference type="InterPro" id="IPR003406">
    <property type="entry name" value="Glyco_trans_14"/>
</dbReference>
<evidence type="ECO:0000313" key="15">
    <source>
        <dbReference type="EMBL" id="TCF65782.1"/>
    </source>
</evidence>